<dbReference type="Pfam" id="PF07498">
    <property type="entry name" value="Rho_N"/>
    <property type="match status" value="1"/>
</dbReference>
<evidence type="ECO:0000259" key="2">
    <source>
        <dbReference type="SMART" id="SM00959"/>
    </source>
</evidence>
<feature type="domain" description="Rho termination factor-like N-terminal" evidence="2">
    <location>
        <begin position="5"/>
        <end position="47"/>
    </location>
</feature>
<dbReference type="Pfam" id="PF16258">
    <property type="entry name" value="DUF4912"/>
    <property type="match status" value="1"/>
</dbReference>
<feature type="compositionally biased region" description="Basic and acidic residues" evidence="1">
    <location>
        <begin position="51"/>
        <end position="63"/>
    </location>
</feature>
<feature type="region of interest" description="Disordered" evidence="1">
    <location>
        <begin position="51"/>
        <end position="74"/>
    </location>
</feature>
<dbReference type="InterPro" id="IPR011112">
    <property type="entry name" value="Rho-like_N"/>
</dbReference>
<gene>
    <name evidence="3" type="ORF">PLANPX_3278</name>
</gene>
<dbReference type="SUPFAM" id="SSF68912">
    <property type="entry name" value="Rho N-terminal domain-like"/>
    <property type="match status" value="1"/>
</dbReference>
<evidence type="ECO:0000313" key="4">
    <source>
        <dbReference type="Proteomes" id="UP000326837"/>
    </source>
</evidence>
<evidence type="ECO:0000256" key="1">
    <source>
        <dbReference type="SAM" id="MobiDB-lite"/>
    </source>
</evidence>
<dbReference type="RefSeq" id="WP_152099394.1">
    <property type="nucleotide sequence ID" value="NZ_AP021861.1"/>
</dbReference>
<dbReference type="KEGG" id="lpav:PLANPX_3278"/>
<evidence type="ECO:0000313" key="3">
    <source>
        <dbReference type="EMBL" id="BBO33666.1"/>
    </source>
</evidence>
<keyword evidence="4" id="KW-1185">Reference proteome</keyword>
<accession>A0A5K7XHA4</accession>
<dbReference type="Proteomes" id="UP000326837">
    <property type="component" value="Chromosome"/>
</dbReference>
<dbReference type="EMBL" id="AP021861">
    <property type="protein sequence ID" value="BBO33666.1"/>
    <property type="molecule type" value="Genomic_DNA"/>
</dbReference>
<dbReference type="InterPro" id="IPR032585">
    <property type="entry name" value="DUF4912"/>
</dbReference>
<sequence>MTAATLRSLTAKDLAQMARERGVAGWHSMRKEELIGALVRAAKRRASAEAKLARAGEGRRVDAAEPVGLQPRRDSLAQRKLSQLQDKLAQGRNLASGTPDAAARQDRLVVMVRDPYWLHAYWELSPRSVDRAQAAMGQRWHGAKPVIRVYKIQPDSAALLERDIQIHGGVRNWYVDVQDPPSDYRLEIGYLAIDDSFYCLARSNEVSTPPAGTSDAVDDNWKAVAEDADRIFAMSGGYSAQGASRELQELLEERLRRPLGTPMKTRYGSGAAGRDGEQLDFAVDAEIIVYGAANRDAHVTLQGEPVQLRDDGTFAVRLSLPDRRQVIPIVASSYDGVEQRTTILAVERNTKVMEPLTRDFADANS</sequence>
<name>A0A5K7XHA4_9BACT</name>
<dbReference type="SMART" id="SM00959">
    <property type="entry name" value="Rho_N"/>
    <property type="match status" value="1"/>
</dbReference>
<dbReference type="AlphaFoldDB" id="A0A5K7XHA4"/>
<protein>
    <recommendedName>
        <fullName evidence="2">Rho termination factor-like N-terminal domain-containing protein</fullName>
    </recommendedName>
</protein>
<dbReference type="GO" id="GO:0006353">
    <property type="term" value="P:DNA-templated transcription termination"/>
    <property type="evidence" value="ECO:0007669"/>
    <property type="project" value="InterPro"/>
</dbReference>
<dbReference type="InterPro" id="IPR036269">
    <property type="entry name" value="Rho_N_sf"/>
</dbReference>
<organism evidence="3 4">
    <name type="scientific">Lacipirellula parvula</name>
    <dbReference type="NCBI Taxonomy" id="2650471"/>
    <lineage>
        <taxon>Bacteria</taxon>
        <taxon>Pseudomonadati</taxon>
        <taxon>Planctomycetota</taxon>
        <taxon>Planctomycetia</taxon>
        <taxon>Pirellulales</taxon>
        <taxon>Lacipirellulaceae</taxon>
        <taxon>Lacipirellula</taxon>
    </lineage>
</organism>
<proteinExistence type="predicted"/>
<reference evidence="4" key="1">
    <citation type="submission" date="2019-10" db="EMBL/GenBank/DDBJ databases">
        <title>Lacipirellula parvula gen. nov., sp. nov., representing a lineage of planctomycetes widespread in freshwater anoxic habitats, and description of the family Lacipirellulaceae.</title>
        <authorList>
            <person name="Dedysh S.N."/>
            <person name="Kulichevskaya I.S."/>
            <person name="Beletsky A.V."/>
            <person name="Rakitin A.L."/>
            <person name="Mardanov A.V."/>
            <person name="Ivanova A.A."/>
            <person name="Saltykova V.X."/>
            <person name="Rijpstra W.I.C."/>
            <person name="Sinninghe Damste J.S."/>
            <person name="Ravin N.V."/>
        </authorList>
    </citation>
    <scope>NUCLEOTIDE SEQUENCE [LARGE SCALE GENOMIC DNA]</scope>
    <source>
        <strain evidence="4">PX69</strain>
    </source>
</reference>